<evidence type="ECO:0000313" key="2">
    <source>
        <dbReference type="EMBL" id="BDZ59340.1"/>
    </source>
</evidence>
<feature type="compositionally biased region" description="Low complexity" evidence="1">
    <location>
        <begin position="343"/>
        <end position="374"/>
    </location>
</feature>
<feature type="compositionally biased region" description="Low complexity" evidence="1">
    <location>
        <begin position="290"/>
        <end position="308"/>
    </location>
</feature>
<reference evidence="2" key="1">
    <citation type="journal article" date="2014" name="Int. J. Syst. Evol. Microbiol.">
        <title>Complete genome of a new Firmicutes species belonging to the dominant human colonic microbiota ('Ruminococcus bicirculans') reveals two chromosomes and a selective capacity to utilize plant glucans.</title>
        <authorList>
            <consortium name="NISC Comparative Sequencing Program"/>
            <person name="Wegmann U."/>
            <person name="Louis P."/>
            <person name="Goesmann A."/>
            <person name="Henrissat B."/>
            <person name="Duncan S.H."/>
            <person name="Flint H.J."/>
        </authorList>
    </citation>
    <scope>NUCLEOTIDE SEQUENCE</scope>
    <source>
        <strain evidence="2">NBRC 110608</strain>
    </source>
</reference>
<organism evidence="2">
    <name type="scientific">Barrientosiimonas endolithica</name>
    <dbReference type="NCBI Taxonomy" id="1535208"/>
    <lineage>
        <taxon>Bacteria</taxon>
        <taxon>Bacillati</taxon>
        <taxon>Actinomycetota</taxon>
        <taxon>Actinomycetes</taxon>
        <taxon>Micrococcales</taxon>
        <taxon>Dermacoccaceae</taxon>
        <taxon>Barrientosiimonas</taxon>
    </lineage>
</organism>
<proteinExistence type="predicted"/>
<evidence type="ECO:0000256" key="1">
    <source>
        <dbReference type="SAM" id="MobiDB-lite"/>
    </source>
</evidence>
<feature type="compositionally biased region" description="Low complexity" evidence="1">
    <location>
        <begin position="382"/>
        <end position="397"/>
    </location>
</feature>
<dbReference type="EMBL" id="AP027735">
    <property type="protein sequence ID" value="BDZ59340.1"/>
    <property type="molecule type" value="Genomic_DNA"/>
</dbReference>
<evidence type="ECO:0008006" key="3">
    <source>
        <dbReference type="Google" id="ProtNLM"/>
    </source>
</evidence>
<reference evidence="2" key="2">
    <citation type="submission" date="2023-02" db="EMBL/GenBank/DDBJ databases">
        <authorList>
            <person name="Sun Q."/>
            <person name="Mori K."/>
        </authorList>
    </citation>
    <scope>NUCLEOTIDE SEQUENCE</scope>
    <source>
        <strain evidence="2">NBRC 110608</strain>
    </source>
</reference>
<name>A0ABM8HEF2_9MICO</name>
<sequence length="436" mass="44496">MTARTSARHGSDEDGRSDEERHDTAASGEECDLVSLLATLPEHVADWLIETIEAVAADPAGPASVGTSRLTGPTTVVAGGPDPVDDPALARAVAGDLIRAARGIQAWAESAEIEGVRRLLAAVEADHNLDLGQHDPPSRRTTRCGLARTAVATELQVLTGLPLTQCRDRVALASAPESRAGYLRARIASGTTSIYRATTVLKETEHLDPFTADEIARRALRPIDGKATKSSDPQAGGHRSFPRYAPAPAADQSPPGGVGSDGAQPVPRSPGAGPPAEVPADGATRSRSSGAAPEAGAAGTATDADVAGQCLAGDGRAGDVAPLLSTNPALPPRPAWAPGRGLSVSSRAPSPTASPSQPSPTVSPSRRSPTVSPSQPSPSRPSPTVSTPRPSPAVSSPGWRRTACSPAPGRSCIAVRSPTATRSPACQTDSRPRPLP</sequence>
<gene>
    <name evidence="2" type="ORF">GCM10025872_29970</name>
</gene>
<dbReference type="RefSeq" id="WP_289231386.1">
    <property type="nucleotide sequence ID" value="NZ_AP027735.1"/>
</dbReference>
<protein>
    <recommendedName>
        <fullName evidence="3">DUF222 domain-containing protein</fullName>
    </recommendedName>
</protein>
<feature type="compositionally biased region" description="Basic and acidic residues" evidence="1">
    <location>
        <begin position="9"/>
        <end position="24"/>
    </location>
</feature>
<feature type="region of interest" description="Disordered" evidence="1">
    <location>
        <begin position="219"/>
        <end position="436"/>
    </location>
</feature>
<feature type="compositionally biased region" description="Polar residues" evidence="1">
    <location>
        <begin position="418"/>
        <end position="429"/>
    </location>
</feature>
<feature type="compositionally biased region" description="Basic and acidic residues" evidence="1">
    <location>
        <begin position="219"/>
        <end position="229"/>
    </location>
</feature>
<accession>A0ABM8HEF2</accession>
<feature type="region of interest" description="Disordered" evidence="1">
    <location>
        <begin position="1"/>
        <end position="28"/>
    </location>
</feature>